<dbReference type="Gene3D" id="3.10.20.90">
    <property type="entry name" value="Phosphatidylinositol 3-kinase Catalytic Subunit, Chain A, domain 1"/>
    <property type="match status" value="1"/>
</dbReference>
<dbReference type="PANTHER" id="PTHR12329">
    <property type="entry name" value="BCL2-ASSOCIATED ATHANOGENE"/>
    <property type="match status" value="1"/>
</dbReference>
<proteinExistence type="predicted"/>
<dbReference type="InterPro" id="IPR039773">
    <property type="entry name" value="BAG_chaperone_regulator"/>
</dbReference>
<dbReference type="SUPFAM" id="SSF54236">
    <property type="entry name" value="Ubiquitin-like"/>
    <property type="match status" value="1"/>
</dbReference>
<dbReference type="Pfam" id="PF00240">
    <property type="entry name" value="ubiquitin"/>
    <property type="match status" value="1"/>
</dbReference>
<organism evidence="5 6">
    <name type="scientific">Cinchona calisaya</name>
    <dbReference type="NCBI Taxonomy" id="153742"/>
    <lineage>
        <taxon>Eukaryota</taxon>
        <taxon>Viridiplantae</taxon>
        <taxon>Streptophyta</taxon>
        <taxon>Embryophyta</taxon>
        <taxon>Tracheophyta</taxon>
        <taxon>Spermatophyta</taxon>
        <taxon>Magnoliopsida</taxon>
        <taxon>eudicotyledons</taxon>
        <taxon>Gunneridae</taxon>
        <taxon>Pentapetalae</taxon>
        <taxon>asterids</taxon>
        <taxon>lamiids</taxon>
        <taxon>Gentianales</taxon>
        <taxon>Rubiaceae</taxon>
        <taxon>Cinchonoideae</taxon>
        <taxon>Cinchoneae</taxon>
        <taxon>Cinchona</taxon>
    </lineage>
</organism>
<dbReference type="PANTHER" id="PTHR12329:SF49">
    <property type="entry name" value="BAG FAMILY MOLECULAR CHAPERONE REGULATOR 4-LIKE ISOFORM X1"/>
    <property type="match status" value="1"/>
</dbReference>
<dbReference type="InterPro" id="IPR036533">
    <property type="entry name" value="BAG_dom_sf"/>
</dbReference>
<keyword evidence="1" id="KW-0143">Chaperone</keyword>
<dbReference type="Gene3D" id="1.20.58.120">
    <property type="entry name" value="BAG domain"/>
    <property type="match status" value="1"/>
</dbReference>
<feature type="domain" description="BAG" evidence="4">
    <location>
        <begin position="122"/>
        <end position="200"/>
    </location>
</feature>
<dbReference type="PROSITE" id="PS50053">
    <property type="entry name" value="UBIQUITIN_2"/>
    <property type="match status" value="1"/>
</dbReference>
<accession>A0ABD3AZV1</accession>
<reference evidence="5 6" key="1">
    <citation type="submission" date="2024-11" db="EMBL/GenBank/DDBJ databases">
        <title>A near-complete genome assembly of Cinchona calisaya.</title>
        <authorList>
            <person name="Lian D.C."/>
            <person name="Zhao X.W."/>
            <person name="Wei L."/>
        </authorList>
    </citation>
    <scope>NUCLEOTIDE SEQUENCE [LARGE SCALE GENOMIC DNA]</scope>
    <source>
        <tissue evidence="5">Nenye</tissue>
    </source>
</reference>
<evidence type="ECO:0000259" key="3">
    <source>
        <dbReference type="PROSITE" id="PS50053"/>
    </source>
</evidence>
<dbReference type="InterPro" id="IPR003103">
    <property type="entry name" value="BAG_domain"/>
</dbReference>
<dbReference type="SMART" id="SM00264">
    <property type="entry name" value="BAG"/>
    <property type="match status" value="1"/>
</dbReference>
<feature type="domain" description="Ubiquitin-like" evidence="3">
    <location>
        <begin position="26"/>
        <end position="102"/>
    </location>
</feature>
<dbReference type="SMART" id="SM00213">
    <property type="entry name" value="UBQ"/>
    <property type="match status" value="1"/>
</dbReference>
<gene>
    <name evidence="5" type="ORF">ACH5RR_005014</name>
</gene>
<name>A0ABD3AZV1_9GENT</name>
<evidence type="ECO:0000256" key="1">
    <source>
        <dbReference type="ARBA" id="ARBA00023186"/>
    </source>
</evidence>
<dbReference type="AlphaFoldDB" id="A0ABD3AZV1"/>
<evidence type="ECO:0000313" key="5">
    <source>
        <dbReference type="EMBL" id="KAL3536553.1"/>
    </source>
</evidence>
<sequence>MMMGSNHRGLPRENGSCSVESDDDGAALMVKVSHGSNLFDVSVPSKSTFGDLKRVIAQETGAEPQLQKLFFRGKEKEDDDLLQMAGVKDNSKVVLLMGNVGDKQMKPQEMNEPCEISKGAAAVAEVRAEVNKLSEQVSALEAVLYGGNKVEERNVVYLTEMLVRQLLKLDGIEAEGEGKIQRKLEVRRVQSLVETMDTLKARNSNLFSNCSNAASVTTEWETFDSGVVNPNASTPAPCSTKCKSSHIMENVLCCNNSWFQLVNTFSIWITCGDHKFVDHDSILIFLYVRQKITVLDFTLNAVIHHHVLHHL</sequence>
<dbReference type="InterPro" id="IPR029071">
    <property type="entry name" value="Ubiquitin-like_domsf"/>
</dbReference>
<keyword evidence="6" id="KW-1185">Reference proteome</keyword>
<dbReference type="InterPro" id="IPR000626">
    <property type="entry name" value="Ubiquitin-like_dom"/>
</dbReference>
<feature type="region of interest" description="Disordered" evidence="2">
    <location>
        <begin position="1"/>
        <end position="22"/>
    </location>
</feature>
<dbReference type="EMBL" id="JBJUIK010000002">
    <property type="protein sequence ID" value="KAL3536553.1"/>
    <property type="molecule type" value="Genomic_DNA"/>
</dbReference>
<evidence type="ECO:0000259" key="4">
    <source>
        <dbReference type="PROSITE" id="PS51035"/>
    </source>
</evidence>
<dbReference type="Pfam" id="PF02179">
    <property type="entry name" value="BAG"/>
    <property type="match status" value="1"/>
</dbReference>
<dbReference type="Proteomes" id="UP001630127">
    <property type="component" value="Unassembled WGS sequence"/>
</dbReference>
<evidence type="ECO:0008006" key="7">
    <source>
        <dbReference type="Google" id="ProtNLM"/>
    </source>
</evidence>
<comment type="caution">
    <text evidence="5">The sequence shown here is derived from an EMBL/GenBank/DDBJ whole genome shotgun (WGS) entry which is preliminary data.</text>
</comment>
<dbReference type="GO" id="GO:0005737">
    <property type="term" value="C:cytoplasm"/>
    <property type="evidence" value="ECO:0007669"/>
    <property type="project" value="UniProtKB-ARBA"/>
</dbReference>
<protein>
    <recommendedName>
        <fullName evidence="7">BAG family molecular chaperone regulator 4</fullName>
    </recommendedName>
</protein>
<dbReference type="PROSITE" id="PS51035">
    <property type="entry name" value="BAG"/>
    <property type="match status" value="1"/>
</dbReference>
<evidence type="ECO:0000313" key="6">
    <source>
        <dbReference type="Proteomes" id="UP001630127"/>
    </source>
</evidence>
<dbReference type="SUPFAM" id="SSF63491">
    <property type="entry name" value="BAG domain"/>
    <property type="match status" value="1"/>
</dbReference>
<evidence type="ECO:0000256" key="2">
    <source>
        <dbReference type="SAM" id="MobiDB-lite"/>
    </source>
</evidence>